<dbReference type="RefSeq" id="WP_164269876.1">
    <property type="nucleotide sequence ID" value="NZ_JAAGMS010000243.1"/>
</dbReference>
<gene>
    <name evidence="4" type="ORF">G3I58_22150</name>
</gene>
<feature type="signal peptide" evidence="3">
    <location>
        <begin position="1"/>
        <end position="28"/>
    </location>
</feature>
<reference evidence="4 5" key="1">
    <citation type="submission" date="2020-01" db="EMBL/GenBank/DDBJ databases">
        <title>Insect and environment-associated Actinomycetes.</title>
        <authorList>
            <person name="Currrie C."/>
            <person name="Chevrette M."/>
            <person name="Carlson C."/>
            <person name="Stubbendieck R."/>
            <person name="Wendt-Pienkowski E."/>
        </authorList>
    </citation>
    <scope>NUCLEOTIDE SEQUENCE [LARGE SCALE GENOMIC DNA]</scope>
    <source>
        <strain evidence="4 5">SID7903</strain>
    </source>
</reference>
<keyword evidence="2" id="KW-0812">Transmembrane</keyword>
<feature type="chain" id="PRO_5029707082" evidence="3">
    <location>
        <begin position="29"/>
        <end position="311"/>
    </location>
</feature>
<evidence type="ECO:0000313" key="5">
    <source>
        <dbReference type="Proteomes" id="UP000470951"/>
    </source>
</evidence>
<feature type="compositionally biased region" description="Low complexity" evidence="1">
    <location>
        <begin position="226"/>
        <end position="238"/>
    </location>
</feature>
<evidence type="ECO:0000256" key="2">
    <source>
        <dbReference type="SAM" id="Phobius"/>
    </source>
</evidence>
<keyword evidence="2" id="KW-1133">Transmembrane helix</keyword>
<keyword evidence="2" id="KW-0472">Membrane</keyword>
<dbReference type="EMBL" id="JAAGMS010000243">
    <property type="protein sequence ID" value="NEC00660.1"/>
    <property type="molecule type" value="Genomic_DNA"/>
</dbReference>
<keyword evidence="3" id="KW-0732">Signal</keyword>
<organism evidence="4 5">
    <name type="scientific">Streptomyces anulatus</name>
    <name type="common">Streptomyces chrysomallus</name>
    <dbReference type="NCBI Taxonomy" id="1892"/>
    <lineage>
        <taxon>Bacteria</taxon>
        <taxon>Bacillati</taxon>
        <taxon>Actinomycetota</taxon>
        <taxon>Actinomycetes</taxon>
        <taxon>Kitasatosporales</taxon>
        <taxon>Streptomycetaceae</taxon>
        <taxon>Streptomyces</taxon>
    </lineage>
</organism>
<dbReference type="Proteomes" id="UP000470951">
    <property type="component" value="Unassembled WGS sequence"/>
</dbReference>
<protein>
    <submittedName>
        <fullName evidence="4">Uncharacterized protein</fullName>
    </submittedName>
</protein>
<comment type="caution">
    <text evidence="4">The sequence shown here is derived from an EMBL/GenBank/DDBJ whole genome shotgun (WGS) entry which is preliminary data.</text>
</comment>
<feature type="region of interest" description="Disordered" evidence="1">
    <location>
        <begin position="218"/>
        <end position="264"/>
    </location>
</feature>
<evidence type="ECO:0000256" key="1">
    <source>
        <dbReference type="SAM" id="MobiDB-lite"/>
    </source>
</evidence>
<dbReference type="AlphaFoldDB" id="A0A7K3REM5"/>
<evidence type="ECO:0000313" key="4">
    <source>
        <dbReference type="EMBL" id="NEC00660.1"/>
    </source>
</evidence>
<accession>A0A7K3REM5</accession>
<proteinExistence type="predicted"/>
<evidence type="ECO:0000256" key="3">
    <source>
        <dbReference type="SAM" id="SignalP"/>
    </source>
</evidence>
<feature type="transmembrane region" description="Helical" evidence="2">
    <location>
        <begin position="273"/>
        <end position="297"/>
    </location>
</feature>
<sequence length="311" mass="30735">MNSTTRRIAVATALTGAALFTAAAPALADDGRPAPPKLTAATLEAAHEAATEPATLDTLSRFFAREGAVSRAASAPRIEGRTVPVRTLSADFVAGKPGAAPSTVDYLASTAVSADGQKASLWTVPGAGGGDRWQVVNIATGDDEARYTAQGARALPGGTVFREPQIDAWYVHDGSRVLPLDEDAKAAVGARGTALSAYRARVQEAYGDKLPGSGYARSGKAGGYGPEAATGTGGAPAAAPAPGPVSGPAADQAPDTAGSPVFAGTASGSPDTALTAVSTTAGAGALLALALCGAAAVRRRSRTGRSPATDA</sequence>
<name>A0A7K3REM5_STRAQ</name>